<feature type="domain" description="Gfo/Idh/MocA-like oxidoreductase N-terminal" evidence="3">
    <location>
        <begin position="7"/>
        <end position="125"/>
    </location>
</feature>
<dbReference type="PANTHER" id="PTHR43818">
    <property type="entry name" value="BCDNA.GH03377"/>
    <property type="match status" value="1"/>
</dbReference>
<comment type="caution">
    <text evidence="5">The sequence shown here is derived from an EMBL/GenBank/DDBJ whole genome shotgun (WGS) entry which is preliminary data.</text>
</comment>
<gene>
    <name evidence="5" type="ORF">FQ154_05505</name>
</gene>
<dbReference type="EMBL" id="VOBL01000004">
    <property type="protein sequence ID" value="KAA0978684.1"/>
    <property type="molecule type" value="Genomic_DNA"/>
</dbReference>
<sequence>MSSPALGVAVIGHSFMGQAHSHGWRNVNAVFDTPAVDMRVLVGRNAEAVQASARRYGWAESSTDWRATVAREDIDIVDICTPGALHAEIALFALAHGKHVLVEKPLANTMEEAADMAAAAQRAEAAKVVSMVGFNYRRLPALALARELVASGRLGELRQLNIRYYQDWLVDEQAPMSWRLRKDEAGSGALGDLGSHAVDQVRFLTGAEVASVSGTSRTFVQRRPGASGEEEVSVDDAIWATLQLDNGAVASVEATRMATGRKNALRIELYGSRGSLAFDLESLNQLQVCDLEAPSGAQGFTSILVTEPQHPYLEGWWPTGHVLGWADTFIHELRDFLLAIDGGSAASPSFADGLEVQRVLAAIEDSAAVGGAPVVVQHTDANEVPVAYR</sequence>
<accession>A0A5B0EI15</accession>
<dbReference type="GO" id="GO:0016491">
    <property type="term" value="F:oxidoreductase activity"/>
    <property type="evidence" value="ECO:0007669"/>
    <property type="project" value="UniProtKB-KW"/>
</dbReference>
<dbReference type="Gene3D" id="3.40.50.720">
    <property type="entry name" value="NAD(P)-binding Rossmann-like Domain"/>
    <property type="match status" value="1"/>
</dbReference>
<reference evidence="5 6" key="1">
    <citation type="submission" date="2019-07" db="EMBL/GenBank/DDBJ databases">
        <title>Analysis of the biochemical properties, biological activity and biotechnological potential of siderophores and biosurfactants produced by Antarctic psychrotolerant bacteria.</title>
        <authorList>
            <person name="Styczynski M."/>
            <person name="Krucon T."/>
            <person name="Decewicz P."/>
            <person name="Dziewit L."/>
        </authorList>
    </citation>
    <scope>NUCLEOTIDE SEQUENCE [LARGE SCALE GENOMIC DNA]</scope>
    <source>
        <strain evidence="5 6">ANT_H27</strain>
    </source>
</reference>
<name>A0A5B0EI15_9MICC</name>
<dbReference type="Pfam" id="PF22725">
    <property type="entry name" value="GFO_IDH_MocA_C3"/>
    <property type="match status" value="1"/>
</dbReference>
<keyword evidence="1" id="KW-0560">Oxidoreductase</keyword>
<dbReference type="SUPFAM" id="SSF55347">
    <property type="entry name" value="Glyceraldehyde-3-phosphate dehydrogenase-like, C-terminal domain"/>
    <property type="match status" value="1"/>
</dbReference>
<dbReference type="PANTHER" id="PTHR43818:SF11">
    <property type="entry name" value="BCDNA.GH03377"/>
    <property type="match status" value="1"/>
</dbReference>
<dbReference type="RefSeq" id="WP_149618959.1">
    <property type="nucleotide sequence ID" value="NZ_VOBL01000004.1"/>
</dbReference>
<evidence type="ECO:0000256" key="1">
    <source>
        <dbReference type="ARBA" id="ARBA00023002"/>
    </source>
</evidence>
<dbReference type="InterPro" id="IPR000683">
    <property type="entry name" value="Gfo/Idh/MocA-like_OxRdtase_N"/>
</dbReference>
<dbReference type="AlphaFoldDB" id="A0A5B0EI15"/>
<feature type="domain" description="GFO/IDH/MocA-like oxidoreductase" evidence="4">
    <location>
        <begin position="144"/>
        <end position="276"/>
    </location>
</feature>
<dbReference type="Gene3D" id="3.30.360.10">
    <property type="entry name" value="Dihydrodipicolinate Reductase, domain 2"/>
    <property type="match status" value="1"/>
</dbReference>
<dbReference type="Pfam" id="PF01408">
    <property type="entry name" value="GFO_IDH_MocA"/>
    <property type="match status" value="1"/>
</dbReference>
<dbReference type="InterPro" id="IPR050463">
    <property type="entry name" value="Gfo/Idh/MocA_oxidrdct_glycsds"/>
</dbReference>
<dbReference type="SUPFAM" id="SSF51735">
    <property type="entry name" value="NAD(P)-binding Rossmann-fold domains"/>
    <property type="match status" value="1"/>
</dbReference>
<evidence type="ECO:0000313" key="5">
    <source>
        <dbReference type="EMBL" id="KAA0978684.1"/>
    </source>
</evidence>
<evidence type="ECO:0000259" key="4">
    <source>
        <dbReference type="Pfam" id="PF22725"/>
    </source>
</evidence>
<dbReference type="Proteomes" id="UP000323856">
    <property type="component" value="Unassembled WGS sequence"/>
</dbReference>
<dbReference type="InterPro" id="IPR055170">
    <property type="entry name" value="GFO_IDH_MocA-like_dom"/>
</dbReference>
<dbReference type="InterPro" id="IPR036291">
    <property type="entry name" value="NAD(P)-bd_dom_sf"/>
</dbReference>
<organism evidence="5 6">
    <name type="scientific">Paeniglutamicibacter gangotriensis</name>
    <dbReference type="NCBI Taxonomy" id="254787"/>
    <lineage>
        <taxon>Bacteria</taxon>
        <taxon>Bacillati</taxon>
        <taxon>Actinomycetota</taxon>
        <taxon>Actinomycetes</taxon>
        <taxon>Micrococcales</taxon>
        <taxon>Micrococcaceae</taxon>
        <taxon>Paeniglutamicibacter</taxon>
    </lineage>
</organism>
<dbReference type="OrthoDB" id="9792085at2"/>
<protein>
    <submittedName>
        <fullName evidence="5">Gfo/Idh/MocA family oxidoreductase</fullName>
    </submittedName>
</protein>
<evidence type="ECO:0000256" key="2">
    <source>
        <dbReference type="ARBA" id="ARBA00023027"/>
    </source>
</evidence>
<proteinExistence type="predicted"/>
<evidence type="ECO:0000259" key="3">
    <source>
        <dbReference type="Pfam" id="PF01408"/>
    </source>
</evidence>
<keyword evidence="2" id="KW-0520">NAD</keyword>
<dbReference type="GO" id="GO:0000166">
    <property type="term" value="F:nucleotide binding"/>
    <property type="evidence" value="ECO:0007669"/>
    <property type="project" value="InterPro"/>
</dbReference>
<evidence type="ECO:0000313" key="6">
    <source>
        <dbReference type="Proteomes" id="UP000323856"/>
    </source>
</evidence>